<name>A0A8S1NKX8_9CILI</name>
<dbReference type="AlphaFoldDB" id="A0A8S1NKX8"/>
<comment type="caution">
    <text evidence="1">The sequence shown here is derived from an EMBL/GenBank/DDBJ whole genome shotgun (WGS) entry which is preliminary data.</text>
</comment>
<evidence type="ECO:0000313" key="1">
    <source>
        <dbReference type="EMBL" id="CAD8090871.1"/>
    </source>
</evidence>
<proteinExistence type="predicted"/>
<dbReference type="EMBL" id="CAJJDN010000056">
    <property type="protein sequence ID" value="CAD8090871.1"/>
    <property type="molecule type" value="Genomic_DNA"/>
</dbReference>
<reference evidence="1" key="1">
    <citation type="submission" date="2021-01" db="EMBL/GenBank/DDBJ databases">
        <authorList>
            <consortium name="Genoscope - CEA"/>
            <person name="William W."/>
        </authorList>
    </citation>
    <scope>NUCLEOTIDE SEQUENCE</scope>
</reference>
<dbReference type="Proteomes" id="UP000692954">
    <property type="component" value="Unassembled WGS sequence"/>
</dbReference>
<protein>
    <submittedName>
        <fullName evidence="1">Uncharacterized protein</fullName>
    </submittedName>
</protein>
<keyword evidence="2" id="KW-1185">Reference proteome</keyword>
<evidence type="ECO:0000313" key="2">
    <source>
        <dbReference type="Proteomes" id="UP000692954"/>
    </source>
</evidence>
<gene>
    <name evidence="1" type="ORF">PSON_ATCC_30995.1.T0560251</name>
</gene>
<organism evidence="1 2">
    <name type="scientific">Paramecium sonneborni</name>
    <dbReference type="NCBI Taxonomy" id="65129"/>
    <lineage>
        <taxon>Eukaryota</taxon>
        <taxon>Sar</taxon>
        <taxon>Alveolata</taxon>
        <taxon>Ciliophora</taxon>
        <taxon>Intramacronucleata</taxon>
        <taxon>Oligohymenophorea</taxon>
        <taxon>Peniculida</taxon>
        <taxon>Parameciidae</taxon>
        <taxon>Paramecium</taxon>
    </lineage>
</organism>
<accession>A0A8S1NKX8</accession>
<sequence>MTFDFQEAKKRDVRLNENSNLLFTKIFIDNSQKLIKWFGIEKKQKRDYLQLNENSQFQVGNQFIYFITNILIDRESDVLLMSKDSIKIIVFKQLETIDYFMVKMKQIIVQKSENNKSQFRTNLRCLVYTRFSSAKSNKELISIIERSQLNYLSINKLMEYLMSNFNQEFQDPDILYSQGNQEILNVIDNQMLNELLVIEKKSKKVKYRQINQQLVIISNYFTNEIILVKRLRVMQNRQNHINNIYAQEILQIYKKISPN</sequence>